<sequence length="429" mass="47035">MAHPFVSNSNLLHRSFSQQPEKVISASGVSLFLESGQEVLDASAGPAVSCLGFGRPEITKVVVNQMNGHPGGLSKAIFVNSGSEATDAAIKLATQYWHERGMPQKHHFIARKQSYHGNTIGALCVSGHDSRRAMYRHWLSHNVSFVDPCFAYRLKEDVDESDEAYVKRLADQLEAEILRVGPENVSAFVAETVSGTTLGCVPAVPGYFKTIRQICDNYDIMCGMGKTGTMHAWEQEDISGPDIQMIGKALCGGFVPLSGVLLRDKIFDALADGSGRLAHGHTFQAHPVACAAALEVQRIVREENLPKRVQEMGKTLETLLKTHISPLKFVGDIRGRGLFWAVEFVQDIRSKTPFPASMRLCHRIVDKALELGLNILGNLGDTGDVHVDHVIISAPYVVNKNELERMVGILREAMEGMISEVVNAPEQRL</sequence>
<dbReference type="GO" id="GO:0030170">
    <property type="term" value="F:pyridoxal phosphate binding"/>
    <property type="evidence" value="ECO:0007669"/>
    <property type="project" value="InterPro"/>
</dbReference>
<dbReference type="GO" id="GO:0008483">
    <property type="term" value="F:transaminase activity"/>
    <property type="evidence" value="ECO:0007669"/>
    <property type="project" value="UniProtKB-KW"/>
</dbReference>
<dbReference type="InterPro" id="IPR015421">
    <property type="entry name" value="PyrdxlP-dep_Trfase_major"/>
</dbReference>
<dbReference type="InterPro" id="IPR015424">
    <property type="entry name" value="PyrdxlP-dep_Trfase"/>
</dbReference>
<dbReference type="Proteomes" id="UP001187734">
    <property type="component" value="Unassembled WGS sequence"/>
</dbReference>
<dbReference type="GO" id="GO:0005829">
    <property type="term" value="C:cytosol"/>
    <property type="evidence" value="ECO:0007669"/>
    <property type="project" value="TreeGrafter"/>
</dbReference>
<gene>
    <name evidence="4" type="ORF">FTOL_02602</name>
</gene>
<protein>
    <submittedName>
        <fullName evidence="4">Related to ornithine aminotransferase</fullName>
    </submittedName>
</protein>
<comment type="caution">
    <text evidence="4">The sequence shown here is derived from an EMBL/GenBank/DDBJ whole genome shotgun (WGS) entry which is preliminary data.</text>
</comment>
<dbReference type="AlphaFoldDB" id="A0AAE8M2E6"/>
<keyword evidence="5" id="KW-1185">Reference proteome</keyword>
<dbReference type="InterPro" id="IPR005814">
    <property type="entry name" value="Aminotrans_3"/>
</dbReference>
<dbReference type="SUPFAM" id="SSF53383">
    <property type="entry name" value="PLP-dependent transferases"/>
    <property type="match status" value="1"/>
</dbReference>
<accession>A0AAE8M2E6</accession>
<evidence type="ECO:0000256" key="2">
    <source>
        <dbReference type="ARBA" id="ARBA00022898"/>
    </source>
</evidence>
<evidence type="ECO:0000256" key="1">
    <source>
        <dbReference type="ARBA" id="ARBA00008954"/>
    </source>
</evidence>
<evidence type="ECO:0000256" key="3">
    <source>
        <dbReference type="RuleBase" id="RU003560"/>
    </source>
</evidence>
<evidence type="ECO:0000313" key="5">
    <source>
        <dbReference type="Proteomes" id="UP001187734"/>
    </source>
</evidence>
<proteinExistence type="inferred from homology"/>
<organism evidence="4 5">
    <name type="scientific">Fusarium torulosum</name>
    <dbReference type="NCBI Taxonomy" id="33205"/>
    <lineage>
        <taxon>Eukaryota</taxon>
        <taxon>Fungi</taxon>
        <taxon>Dikarya</taxon>
        <taxon>Ascomycota</taxon>
        <taxon>Pezizomycotina</taxon>
        <taxon>Sordariomycetes</taxon>
        <taxon>Hypocreomycetidae</taxon>
        <taxon>Hypocreales</taxon>
        <taxon>Nectriaceae</taxon>
        <taxon>Fusarium</taxon>
    </lineage>
</organism>
<keyword evidence="4" id="KW-0032">Aminotransferase</keyword>
<evidence type="ECO:0000313" key="4">
    <source>
        <dbReference type="EMBL" id="SPJ72873.1"/>
    </source>
</evidence>
<keyword evidence="4" id="KW-0808">Transferase</keyword>
<comment type="similarity">
    <text evidence="1 3">Belongs to the class-III pyridoxal-phosphate-dependent aminotransferase family.</text>
</comment>
<dbReference type="InterPro" id="IPR015422">
    <property type="entry name" value="PyrdxlP-dep_Trfase_small"/>
</dbReference>
<dbReference type="Pfam" id="PF00202">
    <property type="entry name" value="Aminotran_3"/>
    <property type="match status" value="1"/>
</dbReference>
<keyword evidence="2 3" id="KW-0663">Pyridoxal phosphate</keyword>
<dbReference type="Gene3D" id="3.40.640.10">
    <property type="entry name" value="Type I PLP-dependent aspartate aminotransferase-like (Major domain)"/>
    <property type="match status" value="2"/>
</dbReference>
<dbReference type="PANTHER" id="PTHR43094">
    <property type="entry name" value="AMINOTRANSFERASE"/>
    <property type="match status" value="1"/>
</dbReference>
<dbReference type="Gene3D" id="3.90.1150.10">
    <property type="entry name" value="Aspartate Aminotransferase, domain 1"/>
    <property type="match status" value="2"/>
</dbReference>
<name>A0AAE8M2E6_9HYPO</name>
<dbReference type="PANTHER" id="PTHR43094:SF1">
    <property type="entry name" value="AMINOTRANSFERASE CLASS-III"/>
    <property type="match status" value="1"/>
</dbReference>
<reference evidence="4" key="1">
    <citation type="submission" date="2018-03" db="EMBL/GenBank/DDBJ databases">
        <authorList>
            <person name="Guldener U."/>
        </authorList>
    </citation>
    <scope>NUCLEOTIDE SEQUENCE</scope>
</reference>
<dbReference type="EMBL" id="ONZP01000081">
    <property type="protein sequence ID" value="SPJ72873.1"/>
    <property type="molecule type" value="Genomic_DNA"/>
</dbReference>
<dbReference type="CDD" id="cd00610">
    <property type="entry name" value="OAT_like"/>
    <property type="match status" value="1"/>
</dbReference>